<dbReference type="RefSeq" id="WP_123235572.1">
    <property type="nucleotide sequence ID" value="NZ_RJSG01000006.1"/>
</dbReference>
<dbReference type="Proteomes" id="UP000277094">
    <property type="component" value="Unassembled WGS sequence"/>
</dbReference>
<dbReference type="Gene3D" id="1.20.120.1630">
    <property type="match status" value="1"/>
</dbReference>
<feature type="transmembrane region" description="Helical" evidence="1">
    <location>
        <begin position="65"/>
        <end position="84"/>
    </location>
</feature>
<evidence type="ECO:0000313" key="2">
    <source>
        <dbReference type="EMBL" id="RNL75385.1"/>
    </source>
</evidence>
<dbReference type="GO" id="GO:0016020">
    <property type="term" value="C:membrane"/>
    <property type="evidence" value="ECO:0007669"/>
    <property type="project" value="TreeGrafter"/>
</dbReference>
<dbReference type="InterPro" id="IPR010721">
    <property type="entry name" value="UstE-like"/>
</dbReference>
<dbReference type="PANTHER" id="PTHR32251:SF23">
    <property type="entry name" value="3-OXO-5-ALPHA-STEROID 4-DEHYDROGENASE (DUF1295)"/>
    <property type="match status" value="1"/>
</dbReference>
<organism evidence="2 3">
    <name type="scientific">Nocardioides marmorisolisilvae</name>
    <dbReference type="NCBI Taxonomy" id="1542737"/>
    <lineage>
        <taxon>Bacteria</taxon>
        <taxon>Bacillati</taxon>
        <taxon>Actinomycetota</taxon>
        <taxon>Actinomycetes</taxon>
        <taxon>Propionibacteriales</taxon>
        <taxon>Nocardioidaceae</taxon>
        <taxon>Nocardioides</taxon>
    </lineage>
</organism>
<dbReference type="AlphaFoldDB" id="A0A3N0DIA0"/>
<dbReference type="PROSITE" id="PS50244">
    <property type="entry name" value="S5A_REDUCTASE"/>
    <property type="match status" value="1"/>
</dbReference>
<feature type="transmembrane region" description="Helical" evidence="1">
    <location>
        <begin position="177"/>
        <end position="201"/>
    </location>
</feature>
<sequence length="298" mass="33266">MSTAQIGKGQSLLRVAIAYLVAFGAGAAWLYLGPGTDHLWLDGLIADLVATAVVFIASRLHGNSSFYDAYWSVLPPLLVVYWWSEGGLDTGDLRPWLVLGVIVFWAVRLTGNWIYAFPGLHHEDWRYPMLREKAGKAEALVDLMGIHVFPTLQVFLALVPAYVAVTWVGRDVGWLDWVAVLVGVASVVLSFAADLQMYRFARVRQPGQAMDSGLWSWSRHPNYFGEFGFWLSLALFGIATAPGDWWWLVLGAVGIVAMFQGASIPMMEQRSLERRPEYQAVIDRVGRFVPRPPKRARA</sequence>
<feature type="transmembrane region" description="Helical" evidence="1">
    <location>
        <begin position="222"/>
        <end position="239"/>
    </location>
</feature>
<protein>
    <submittedName>
        <fullName evidence="2">DUF1295 domain-containing protein</fullName>
    </submittedName>
</protein>
<dbReference type="OrthoDB" id="9779233at2"/>
<name>A0A3N0DIA0_9ACTN</name>
<feature type="transmembrane region" description="Helical" evidence="1">
    <location>
        <begin position="139"/>
        <end position="165"/>
    </location>
</feature>
<feature type="transmembrane region" description="Helical" evidence="1">
    <location>
        <begin position="12"/>
        <end position="32"/>
    </location>
</feature>
<dbReference type="Pfam" id="PF06966">
    <property type="entry name" value="DUF1295"/>
    <property type="match status" value="1"/>
</dbReference>
<feature type="transmembrane region" description="Helical" evidence="1">
    <location>
        <begin position="96"/>
        <end position="118"/>
    </location>
</feature>
<reference evidence="2 3" key="1">
    <citation type="submission" date="2018-11" db="EMBL/GenBank/DDBJ databases">
        <authorList>
            <person name="Li F."/>
        </authorList>
    </citation>
    <scope>NUCLEOTIDE SEQUENCE [LARGE SCALE GENOMIC DNA]</scope>
    <source>
        <strain evidence="2 3">KIS18-7</strain>
    </source>
</reference>
<keyword evidence="3" id="KW-1185">Reference proteome</keyword>
<proteinExistence type="predicted"/>
<dbReference type="EMBL" id="RJSG01000006">
    <property type="protein sequence ID" value="RNL75385.1"/>
    <property type="molecule type" value="Genomic_DNA"/>
</dbReference>
<evidence type="ECO:0000256" key="1">
    <source>
        <dbReference type="SAM" id="Phobius"/>
    </source>
</evidence>
<gene>
    <name evidence="2" type="ORF">EFL95_18380</name>
</gene>
<evidence type="ECO:0000313" key="3">
    <source>
        <dbReference type="Proteomes" id="UP000277094"/>
    </source>
</evidence>
<accession>A0A3N0DIA0</accession>
<comment type="caution">
    <text evidence="2">The sequence shown here is derived from an EMBL/GenBank/DDBJ whole genome shotgun (WGS) entry which is preliminary data.</text>
</comment>
<keyword evidence="1" id="KW-0812">Transmembrane</keyword>
<feature type="transmembrane region" description="Helical" evidence="1">
    <location>
        <begin position="38"/>
        <end position="58"/>
    </location>
</feature>
<feature type="transmembrane region" description="Helical" evidence="1">
    <location>
        <begin position="245"/>
        <end position="266"/>
    </location>
</feature>
<keyword evidence="1" id="KW-1133">Transmembrane helix</keyword>
<dbReference type="PANTHER" id="PTHR32251">
    <property type="entry name" value="3-OXO-5-ALPHA-STEROID 4-DEHYDROGENASE"/>
    <property type="match status" value="1"/>
</dbReference>
<keyword evidence="1" id="KW-0472">Membrane</keyword>